<evidence type="ECO:0000313" key="3">
    <source>
        <dbReference type="Proteomes" id="UP000271125"/>
    </source>
</evidence>
<gene>
    <name evidence="2" type="ORF">DRP43_00600</name>
</gene>
<dbReference type="AlphaFoldDB" id="A0A660SNY4"/>
<protein>
    <recommendedName>
        <fullName evidence="1">DUF3857 domain-containing protein</fullName>
    </recommendedName>
</protein>
<accession>A0A660SNY4</accession>
<dbReference type="Gene3D" id="2.60.120.1130">
    <property type="match status" value="1"/>
</dbReference>
<organism evidence="2 3">
    <name type="scientific">candidate division TA06 bacterium</name>
    <dbReference type="NCBI Taxonomy" id="2250710"/>
    <lineage>
        <taxon>Bacteria</taxon>
        <taxon>Bacteria division TA06</taxon>
    </lineage>
</organism>
<evidence type="ECO:0000313" key="2">
    <source>
        <dbReference type="EMBL" id="RKX72507.1"/>
    </source>
</evidence>
<reference evidence="2 3" key="1">
    <citation type="submission" date="2018-06" db="EMBL/GenBank/DDBJ databases">
        <title>Extensive metabolic versatility and redundancy in microbially diverse, dynamic hydrothermal sediments.</title>
        <authorList>
            <person name="Dombrowski N."/>
            <person name="Teske A."/>
            <person name="Baker B.J."/>
        </authorList>
    </citation>
    <scope>NUCLEOTIDE SEQUENCE [LARGE SCALE GENOMIC DNA]</scope>
    <source>
        <strain evidence="2">B10_G13</strain>
    </source>
</reference>
<comment type="caution">
    <text evidence="2">The sequence shown here is derived from an EMBL/GenBank/DDBJ whole genome shotgun (WGS) entry which is preliminary data.</text>
</comment>
<evidence type="ECO:0000259" key="1">
    <source>
        <dbReference type="Pfam" id="PF12969"/>
    </source>
</evidence>
<name>A0A660SNY4_UNCT6</name>
<feature type="domain" description="DUF3857" evidence="1">
    <location>
        <begin position="63"/>
        <end position="227"/>
    </location>
</feature>
<sequence length="634" mass="74666">MKGMKRKVTIIVLLIFTVFISFVDANISKSDKNIYDTKIDNIKYPNSSAAILLDYTRITINSDSTYTKTRRVVKRVLNYKGKKENSEYKITFDKRYENIEINKAVTIKEENKKYIEIPIDKSAMREIDLPSESGFMDYAVHKMRISAFSSVESNDIVDIEYTKKNNKKDKFTDIIIFGYKEPIYKIYYEIIMPENMSIKFNKLEGVTFKEKKIGDMKLYIWESEKLPQILREQGQPEWSYFTKTLFITVYSDWNQFKNDLLKQYNDKIKITESIKNLTDMIINRITDDRKKVNVISKYIAKNIDSKPVNSLTDFDLRNVDDIIKSGYAASFDRIALFLTMMKYIGIESYPVAVGPKVYYWDKRKDCLQPNDFKTMICKIKIDNKEYYINPESEFYPLGYINYSNNIGLLIKEDNVKFETIMSDSLNRNRKENVKTIRIDSKGNAIISVKSLIWGDEAVKKRESFTYITPIKKKQAYEEIINTISQNAEPVSKDLKIVLGNPVQISFKYRYNNFATIDRGFVYFDIPIDQLPFNLAIEPDDRKYPYLNRDNDNEAWNISVNYPKSYKTILKPENIKVEDNTFSIEKYIESQRGCLKIKGNVKKKPYIVSLDEYNEFYNKVIKLAHPRYYKVLMKK</sequence>
<proteinExistence type="predicted"/>
<dbReference type="Pfam" id="PF12969">
    <property type="entry name" value="DUF3857"/>
    <property type="match status" value="1"/>
</dbReference>
<dbReference type="Gene3D" id="3.10.620.30">
    <property type="match status" value="1"/>
</dbReference>
<dbReference type="EMBL" id="QNBD01000015">
    <property type="protein sequence ID" value="RKX72507.1"/>
    <property type="molecule type" value="Genomic_DNA"/>
</dbReference>
<dbReference type="InterPro" id="IPR024618">
    <property type="entry name" value="DUF3857"/>
</dbReference>
<dbReference type="Proteomes" id="UP000271125">
    <property type="component" value="Unassembled WGS sequence"/>
</dbReference>
<dbReference type="Gene3D" id="2.60.40.3140">
    <property type="match status" value="1"/>
</dbReference>